<reference evidence="1 2" key="1">
    <citation type="submission" date="2016-10" db="EMBL/GenBank/DDBJ databases">
        <authorList>
            <person name="de Groot N.N."/>
        </authorList>
    </citation>
    <scope>NUCLEOTIDE SEQUENCE [LARGE SCALE GENOMIC DNA]</scope>
    <source>
        <strain evidence="1 2">DSM 15123</strain>
    </source>
</reference>
<dbReference type="EMBL" id="FOCW01000001">
    <property type="protein sequence ID" value="SEN35408.1"/>
    <property type="molecule type" value="Genomic_DNA"/>
</dbReference>
<protein>
    <recommendedName>
        <fullName evidence="3">Acyl-coenzyme A thioesterase PaaI, contains HGG motif</fullName>
    </recommendedName>
</protein>
<dbReference type="STRING" id="1121117.SAMN02745977_01192"/>
<dbReference type="InterPro" id="IPR027961">
    <property type="entry name" value="DUF4442"/>
</dbReference>
<evidence type="ECO:0000313" key="2">
    <source>
        <dbReference type="Proteomes" id="UP000199531"/>
    </source>
</evidence>
<name>A0A1H8FWE0_9BURK</name>
<sequence>MALAFTPFWINLYTAAKLPSAWLAGVRVHSLSNTECETRVRHRWINQNPFQSMYFAVQAMAAEMSTGLLLIAKIRESGQPVSMLVANNRAHFSKKARGRLRFRCTDGAALEAAVREALASGEGRTVWVRSEGRDESGDLVSSFEFEWTVRGKKAG</sequence>
<dbReference type="Pfam" id="PF14539">
    <property type="entry name" value="DUF4442"/>
    <property type="match status" value="1"/>
</dbReference>
<dbReference type="RefSeq" id="WP_091815011.1">
    <property type="nucleotide sequence ID" value="NZ_FOCW01000001.1"/>
</dbReference>
<proteinExistence type="predicted"/>
<dbReference type="Gene3D" id="3.10.129.10">
    <property type="entry name" value="Hotdog Thioesterase"/>
    <property type="match status" value="1"/>
</dbReference>
<accession>A0A1H8FWE0</accession>
<organism evidence="1 2">
    <name type="scientific">Brachymonas denitrificans DSM 15123</name>
    <dbReference type="NCBI Taxonomy" id="1121117"/>
    <lineage>
        <taxon>Bacteria</taxon>
        <taxon>Pseudomonadati</taxon>
        <taxon>Pseudomonadota</taxon>
        <taxon>Betaproteobacteria</taxon>
        <taxon>Burkholderiales</taxon>
        <taxon>Comamonadaceae</taxon>
        <taxon>Brachymonas</taxon>
    </lineage>
</organism>
<dbReference type="AlphaFoldDB" id="A0A1H8FWE0"/>
<gene>
    <name evidence="1" type="ORF">SAMN02745977_01192</name>
</gene>
<evidence type="ECO:0008006" key="3">
    <source>
        <dbReference type="Google" id="ProtNLM"/>
    </source>
</evidence>
<evidence type="ECO:0000313" key="1">
    <source>
        <dbReference type="EMBL" id="SEN35408.1"/>
    </source>
</evidence>
<dbReference type="OrthoDB" id="9153186at2"/>
<dbReference type="Proteomes" id="UP000199531">
    <property type="component" value="Unassembled WGS sequence"/>
</dbReference>
<keyword evidence="2" id="KW-1185">Reference proteome</keyword>
<dbReference type="InterPro" id="IPR029069">
    <property type="entry name" value="HotDog_dom_sf"/>
</dbReference>
<dbReference type="SUPFAM" id="SSF54637">
    <property type="entry name" value="Thioesterase/thiol ester dehydrase-isomerase"/>
    <property type="match status" value="1"/>
</dbReference>